<keyword evidence="1" id="KW-0812">Transmembrane</keyword>
<dbReference type="InterPro" id="IPR025250">
    <property type="entry name" value="DUF4199"/>
</dbReference>
<dbReference type="Pfam" id="PF13858">
    <property type="entry name" value="DUF4199"/>
    <property type="match status" value="1"/>
</dbReference>
<dbReference type="STRING" id="947013.SAMN04488109_0219"/>
<feature type="transmembrane region" description="Helical" evidence="1">
    <location>
        <begin position="76"/>
        <end position="97"/>
    </location>
</feature>
<organism evidence="2 3">
    <name type="scientific">Chryseolinea serpens</name>
    <dbReference type="NCBI Taxonomy" id="947013"/>
    <lineage>
        <taxon>Bacteria</taxon>
        <taxon>Pseudomonadati</taxon>
        <taxon>Bacteroidota</taxon>
        <taxon>Cytophagia</taxon>
        <taxon>Cytophagales</taxon>
        <taxon>Fulvivirgaceae</taxon>
        <taxon>Chryseolinea</taxon>
    </lineage>
</organism>
<keyword evidence="1" id="KW-0472">Membrane</keyword>
<feature type="transmembrane region" description="Helical" evidence="1">
    <location>
        <begin position="142"/>
        <end position="167"/>
    </location>
</feature>
<evidence type="ECO:0000313" key="3">
    <source>
        <dbReference type="Proteomes" id="UP000184212"/>
    </source>
</evidence>
<evidence type="ECO:0008006" key="4">
    <source>
        <dbReference type="Google" id="ProtNLM"/>
    </source>
</evidence>
<evidence type="ECO:0000313" key="2">
    <source>
        <dbReference type="EMBL" id="SHG42687.1"/>
    </source>
</evidence>
<name>A0A1M5JQ42_9BACT</name>
<keyword evidence="3" id="KW-1185">Reference proteome</keyword>
<sequence>MKRNVFIFGLILGTIITGHMVYMVNVICNNPDFESNDVIGYTAMVVVFSLTFFGIRNYRNQELYGVISLGRAFKTGALIAFVGSTMYVVVWLFYYYLLIPDFLDKYTLHVIHQATRNGATASELADKAKELEQFREMYKRPVFVVLISYAEVLPIGLVVAFVSSLILKRKPPTVPVVEAK</sequence>
<dbReference type="OrthoDB" id="6384283at2"/>
<dbReference type="RefSeq" id="WP_073134615.1">
    <property type="nucleotide sequence ID" value="NZ_FQWQ01000001.1"/>
</dbReference>
<reference evidence="2 3" key="1">
    <citation type="submission" date="2016-11" db="EMBL/GenBank/DDBJ databases">
        <authorList>
            <person name="Jaros S."/>
            <person name="Januszkiewicz K."/>
            <person name="Wedrychowicz H."/>
        </authorList>
    </citation>
    <scope>NUCLEOTIDE SEQUENCE [LARGE SCALE GENOMIC DNA]</scope>
    <source>
        <strain evidence="2 3">DSM 24574</strain>
    </source>
</reference>
<proteinExistence type="predicted"/>
<dbReference type="AlphaFoldDB" id="A0A1M5JQ42"/>
<dbReference type="EMBL" id="FQWQ01000001">
    <property type="protein sequence ID" value="SHG42687.1"/>
    <property type="molecule type" value="Genomic_DNA"/>
</dbReference>
<feature type="transmembrane region" description="Helical" evidence="1">
    <location>
        <begin position="38"/>
        <end position="55"/>
    </location>
</feature>
<evidence type="ECO:0000256" key="1">
    <source>
        <dbReference type="SAM" id="Phobius"/>
    </source>
</evidence>
<dbReference type="Proteomes" id="UP000184212">
    <property type="component" value="Unassembled WGS sequence"/>
</dbReference>
<keyword evidence="1" id="KW-1133">Transmembrane helix</keyword>
<gene>
    <name evidence="2" type="ORF">SAMN04488109_0219</name>
</gene>
<accession>A0A1M5JQ42</accession>
<protein>
    <recommendedName>
        <fullName evidence="4">DUF4199 domain-containing protein</fullName>
    </recommendedName>
</protein>